<dbReference type="GO" id="GO:0016787">
    <property type="term" value="F:hydrolase activity"/>
    <property type="evidence" value="ECO:0007669"/>
    <property type="project" value="UniProtKB-KW"/>
</dbReference>
<dbReference type="InterPro" id="IPR036412">
    <property type="entry name" value="HAD-like_sf"/>
</dbReference>
<dbReference type="AlphaFoldDB" id="A0A4Y5YS10"/>
<name>A0A4Y5YS10_9MICO</name>
<dbReference type="SUPFAM" id="SSF56784">
    <property type="entry name" value="HAD-like"/>
    <property type="match status" value="1"/>
</dbReference>
<reference evidence="1 2" key="1">
    <citation type="submission" date="2019-06" db="EMBL/GenBank/DDBJ databases">
        <title>Complete genome of Microbacterium foliorum M2.</title>
        <authorList>
            <person name="Cao G."/>
        </authorList>
    </citation>
    <scope>NUCLEOTIDE SEQUENCE [LARGE SCALE GENOMIC DNA]</scope>
    <source>
        <strain evidence="1 2">M2</strain>
    </source>
</reference>
<evidence type="ECO:0000313" key="2">
    <source>
        <dbReference type="Proteomes" id="UP000316125"/>
    </source>
</evidence>
<proteinExistence type="predicted"/>
<keyword evidence="1" id="KW-0378">Hydrolase</keyword>
<gene>
    <name evidence="1" type="ORF">FIV50_13315</name>
</gene>
<dbReference type="OrthoDB" id="3851389at2"/>
<dbReference type="EMBL" id="CP041040">
    <property type="protein sequence ID" value="QDE35681.1"/>
    <property type="molecule type" value="Genomic_DNA"/>
</dbReference>
<dbReference type="Gene3D" id="3.40.50.1000">
    <property type="entry name" value="HAD superfamily/HAD-like"/>
    <property type="match status" value="1"/>
</dbReference>
<sequence>MLDGASARSECGCGKNTVNSILLFDFDGTIALGDGPVLAYATQVAAALDDDHGFVDGIRETLSAADGGALDGYDAVRRAAAARGADARMLSAAYLASRAELATAAAPITAPDGLAAFLAAAAADAELVLVTNAPAIRIDQALDALGLAGLFDRIVTSAGKPAGLDAFLADLPADARVLSIGDIWHNDLAPAHARGHATALIGGFPDPDATPTYRAADFATLIPQLDAWLRP</sequence>
<evidence type="ECO:0000313" key="1">
    <source>
        <dbReference type="EMBL" id="QDE35681.1"/>
    </source>
</evidence>
<accession>A0A4Y5YS10</accession>
<organism evidence="1 2">
    <name type="scientific">Microbacterium foliorum</name>
    <dbReference type="NCBI Taxonomy" id="104336"/>
    <lineage>
        <taxon>Bacteria</taxon>
        <taxon>Bacillati</taxon>
        <taxon>Actinomycetota</taxon>
        <taxon>Actinomycetes</taxon>
        <taxon>Micrococcales</taxon>
        <taxon>Microbacteriaceae</taxon>
        <taxon>Microbacterium</taxon>
    </lineage>
</organism>
<protein>
    <submittedName>
        <fullName evidence="1">Hydrolase</fullName>
    </submittedName>
</protein>
<dbReference type="Pfam" id="PF12710">
    <property type="entry name" value="HAD"/>
    <property type="match status" value="1"/>
</dbReference>
<dbReference type="InterPro" id="IPR023214">
    <property type="entry name" value="HAD_sf"/>
</dbReference>
<dbReference type="Proteomes" id="UP000316125">
    <property type="component" value="Chromosome"/>
</dbReference>